<name>A0AAV5GW63_9BASI</name>
<keyword evidence="3" id="KW-1185">Reference proteome</keyword>
<organism evidence="2 3">
    <name type="scientific">Rhodotorula paludigena</name>
    <dbReference type="NCBI Taxonomy" id="86838"/>
    <lineage>
        <taxon>Eukaryota</taxon>
        <taxon>Fungi</taxon>
        <taxon>Dikarya</taxon>
        <taxon>Basidiomycota</taxon>
        <taxon>Pucciniomycotina</taxon>
        <taxon>Microbotryomycetes</taxon>
        <taxon>Sporidiobolales</taxon>
        <taxon>Sporidiobolaceae</taxon>
        <taxon>Rhodotorula</taxon>
    </lineage>
</organism>
<accession>A0AAV5GW63</accession>
<feature type="region of interest" description="Disordered" evidence="1">
    <location>
        <begin position="247"/>
        <end position="280"/>
    </location>
</feature>
<feature type="region of interest" description="Disordered" evidence="1">
    <location>
        <begin position="322"/>
        <end position="347"/>
    </location>
</feature>
<evidence type="ECO:0000313" key="3">
    <source>
        <dbReference type="Proteomes" id="UP001342314"/>
    </source>
</evidence>
<sequence>MDFLTQPVHSPAPPPTTFEGPSTSTQGPAPAAPSGTSQSTDTTSLAASEASTSDGAVEQTAARFAQLRTADTDPAHDLGLPGEAVIEAPSSTKGDWRAFGKVKAQIVLWPEKTVGHKSAKKLREADEGVEWVVEGVLWVTKAKEIVFVIDHNFPPLKVDRTKHKVSRRLSGSLSRPTSRGEASESANMSAPAGSALDTTEDENAGNTGKSPVLGFVKKVISAVTPGKSSSSSGPSMAHEGAGEGLALTRTRTGERGNRLTPTASRNSQRRASEGGAGGRLQFEEPVKEAPAPFPTYKGHRVNALYIANPSLVHAMRTYPYRHADQPTPKDLPVSGDPTDEKHQDPGNKIFWIHPPVIELDVVDKKYVNDEVEVHEGKKREVTVGFVFKEMLLVTEADSFRKRIEALMQGRSPSRTRSPSPTPAEKSSFGASLIRTISGKSNPAPAAPPVPGASDPVAGGVDPDTGSAGESETAPPVRRRRGSSFLRGMPQGDVWT</sequence>
<gene>
    <name evidence="2" type="ORF">Rhopal_005866-T1</name>
</gene>
<dbReference type="EMBL" id="BQKY01000012">
    <property type="protein sequence ID" value="GJN92828.1"/>
    <property type="molecule type" value="Genomic_DNA"/>
</dbReference>
<dbReference type="Proteomes" id="UP001342314">
    <property type="component" value="Unassembled WGS sequence"/>
</dbReference>
<feature type="region of interest" description="Disordered" evidence="1">
    <location>
        <begin position="1"/>
        <end position="59"/>
    </location>
</feature>
<protein>
    <submittedName>
        <fullName evidence="2">Uncharacterized protein</fullName>
    </submittedName>
</protein>
<feature type="compositionally biased region" description="Low complexity" evidence="1">
    <location>
        <begin position="39"/>
        <end position="53"/>
    </location>
</feature>
<feature type="compositionally biased region" description="Low complexity" evidence="1">
    <location>
        <begin position="451"/>
        <end position="460"/>
    </location>
</feature>
<evidence type="ECO:0000313" key="2">
    <source>
        <dbReference type="EMBL" id="GJN92828.1"/>
    </source>
</evidence>
<comment type="caution">
    <text evidence="2">The sequence shown here is derived from an EMBL/GenBank/DDBJ whole genome shotgun (WGS) entry which is preliminary data.</text>
</comment>
<feature type="region of interest" description="Disordered" evidence="1">
    <location>
        <begin position="406"/>
        <end position="495"/>
    </location>
</feature>
<proteinExistence type="predicted"/>
<feature type="region of interest" description="Disordered" evidence="1">
    <location>
        <begin position="162"/>
        <end position="211"/>
    </location>
</feature>
<reference evidence="2 3" key="1">
    <citation type="submission" date="2021-12" db="EMBL/GenBank/DDBJ databases">
        <title>High titer production of polyol ester of fatty acids by Rhodotorula paludigena BS15 towards product separation-free biomass refinery.</title>
        <authorList>
            <person name="Mano J."/>
            <person name="Ono H."/>
            <person name="Tanaka T."/>
            <person name="Naito K."/>
            <person name="Sushida H."/>
            <person name="Ike M."/>
            <person name="Tokuyasu K."/>
            <person name="Kitaoka M."/>
        </authorList>
    </citation>
    <scope>NUCLEOTIDE SEQUENCE [LARGE SCALE GENOMIC DNA]</scope>
    <source>
        <strain evidence="2 3">BS15</strain>
    </source>
</reference>
<dbReference type="AlphaFoldDB" id="A0AAV5GW63"/>
<evidence type="ECO:0000256" key="1">
    <source>
        <dbReference type="SAM" id="MobiDB-lite"/>
    </source>
</evidence>